<gene>
    <name evidence="1" type="ORF">J4203_08000</name>
</gene>
<dbReference type="SUPFAM" id="SSF143011">
    <property type="entry name" value="RelE-like"/>
    <property type="match status" value="1"/>
</dbReference>
<dbReference type="AlphaFoldDB" id="A0A8T4LAM1"/>
<sequence length="92" mass="11286">MPLAHDFSPELKSILDRLFRRDRHRYEIVMKKIQEIVNSDESAIERYKHLRHGRKGEQRVHIDKHFVLTFKYDKAIKFVLFVDFDHHNHAYQ</sequence>
<reference evidence="1" key="1">
    <citation type="submission" date="2021-03" db="EMBL/GenBank/DDBJ databases">
        <authorList>
            <person name="Jaffe A."/>
        </authorList>
    </citation>
    <scope>NUCLEOTIDE SEQUENCE</scope>
    <source>
        <strain evidence="1">RIFCSPLOWO2_01_FULL_58_19</strain>
    </source>
</reference>
<comment type="caution">
    <text evidence="1">The sequence shown here is derived from an EMBL/GenBank/DDBJ whole genome shotgun (WGS) entry which is preliminary data.</text>
</comment>
<dbReference type="InterPro" id="IPR035093">
    <property type="entry name" value="RelE/ParE_toxin_dom_sf"/>
</dbReference>
<organism evidence="1 2">
    <name type="scientific">Candidatus Iainarchaeum sp</name>
    <dbReference type="NCBI Taxonomy" id="3101447"/>
    <lineage>
        <taxon>Archaea</taxon>
        <taxon>Candidatus Iainarchaeota</taxon>
        <taxon>Candidatus Iainarchaeia</taxon>
        <taxon>Candidatus Iainarchaeales</taxon>
        <taxon>Candidatus Iainarchaeaceae</taxon>
        <taxon>Candidatus Iainarchaeum</taxon>
    </lineage>
</organism>
<accession>A0A8T4LAM1</accession>
<evidence type="ECO:0000313" key="1">
    <source>
        <dbReference type="EMBL" id="MBS3063774.1"/>
    </source>
</evidence>
<evidence type="ECO:0000313" key="2">
    <source>
        <dbReference type="Proteomes" id="UP000678237"/>
    </source>
</evidence>
<proteinExistence type="predicted"/>
<dbReference type="EMBL" id="JAGVWE010000007">
    <property type="protein sequence ID" value="MBS3063774.1"/>
    <property type="molecule type" value="Genomic_DNA"/>
</dbReference>
<protein>
    <submittedName>
        <fullName evidence="1">Addiction module toxin RelE</fullName>
    </submittedName>
</protein>
<dbReference type="Proteomes" id="UP000678237">
    <property type="component" value="Unassembled WGS sequence"/>
</dbReference>
<reference evidence="1" key="2">
    <citation type="submission" date="2021-05" db="EMBL/GenBank/DDBJ databases">
        <title>Protein family content uncovers lineage relationships and bacterial pathway maintenance mechanisms in DPANN archaea.</title>
        <authorList>
            <person name="Castelle C.J."/>
            <person name="Meheust R."/>
            <person name="Jaffe A.L."/>
            <person name="Seitz K."/>
            <person name="Gong X."/>
            <person name="Baker B.J."/>
            <person name="Banfield J.F."/>
        </authorList>
    </citation>
    <scope>NUCLEOTIDE SEQUENCE</scope>
    <source>
        <strain evidence="1">RIFCSPLOWO2_01_FULL_58_19</strain>
    </source>
</reference>
<name>A0A8T4LAM1_9ARCH</name>